<organism evidence="1 2">
    <name type="scientific">Arthrobacter phage Lizalica</name>
    <dbReference type="NCBI Taxonomy" id="2832319"/>
    <lineage>
        <taxon>Viruses</taxon>
        <taxon>Duplodnaviria</taxon>
        <taxon>Heunggongvirae</taxon>
        <taxon>Uroviricota</taxon>
        <taxon>Caudoviricetes</taxon>
        <taxon>Casidaviridae</taxon>
        <taxon>Yangvirus</taxon>
        <taxon>Yangvirus lizalica</taxon>
    </lineage>
</organism>
<evidence type="ECO:0000313" key="1">
    <source>
        <dbReference type="EMBL" id="UIW13539.1"/>
    </source>
</evidence>
<dbReference type="KEGG" id="vg:77954003"/>
<proteinExistence type="predicted"/>
<sequence>MASERYHVLPEGFPITTGAKLLRITEGAVDATVVAAGTPTEMRRLAAKLNAAEESLEKVKALAPEEPST</sequence>
<protein>
    <submittedName>
        <fullName evidence="1">Uncharacterized protein</fullName>
    </submittedName>
</protein>
<dbReference type="Proteomes" id="UP001201500">
    <property type="component" value="Segment"/>
</dbReference>
<accession>A0AA48Y419</accession>
<gene>
    <name evidence="1" type="primary">55</name>
    <name evidence="1" type="ORF">SEA_LIZALICA_55</name>
</gene>
<dbReference type="GeneID" id="77954003"/>
<evidence type="ECO:0000313" key="2">
    <source>
        <dbReference type="Proteomes" id="UP001201500"/>
    </source>
</evidence>
<dbReference type="EMBL" id="OL549192">
    <property type="protein sequence ID" value="UIW13539.1"/>
    <property type="molecule type" value="Genomic_DNA"/>
</dbReference>
<keyword evidence="2" id="KW-1185">Reference proteome</keyword>
<reference evidence="1 2" key="1">
    <citation type="submission" date="2021-11" db="EMBL/GenBank/DDBJ databases">
        <authorList>
            <person name="Ristovski M."/>
            <person name="Furlong K.P."/>
            <person name="Abdelaal M.M."/>
            <person name="Barwitzki K."/>
            <person name="Chandra A."/>
            <person name="Elkbouli M.A."/>
            <person name="Galimova E."/>
            <person name="Ghanmi N."/>
            <person name="Hurtubise C."/>
            <person name="Islam M.S."/>
            <person name="Madani M.T."/>
            <person name="Muller N."/>
            <person name="Park H.A."/>
            <person name="Petrova A."/>
            <person name="Salaheddin T."/>
            <person name="Salikini A."/>
            <person name="Sarakbi R.J."/>
            <person name="Suliman I."/>
            <person name="Turenne M."/>
            <person name="Uppal M."/>
            <person name="Wu A.J."/>
            <person name="Yan M.L."/>
            <person name="Znamenski E."/>
            <person name="Hastings E.M."/>
            <person name="Saal A.P."/>
            <person name="Sandouka T."/>
            <person name="Tran A."/>
            <person name="Tremblay V."/>
            <person name="Williams E."/>
            <person name="Giles L.L."/>
            <person name="McCarthy L."/>
            <person name="Wheaton K.A."/>
            <person name="Chan K."/>
            <person name="Rudner A.D."/>
            <person name="Beyer A.R."/>
            <person name="Chong R.A."/>
            <person name="Edgington N.P."/>
            <person name="Freise A.C."/>
            <person name="Garcia Costas A.M."/>
            <person name="Gibb B.P."/>
            <person name="Klyczek K.K."/>
            <person name="Swerdlow S.J."/>
            <person name="Garlena R.A."/>
            <person name="Russell D.A."/>
            <person name="Jacobs-Sera D."/>
            <person name="Hatfull G.F."/>
        </authorList>
    </citation>
    <scope>NUCLEOTIDE SEQUENCE [LARGE SCALE GENOMIC DNA]</scope>
</reference>
<dbReference type="RefSeq" id="YP_010677620.1">
    <property type="nucleotide sequence ID" value="NC_071023.1"/>
</dbReference>
<name>A0AA48Y419_9CAUD</name>